<gene>
    <name evidence="1" type="ORF">AVE30378_05812</name>
</gene>
<dbReference type="OrthoDB" id="107064at2"/>
<evidence type="ECO:0000313" key="2">
    <source>
        <dbReference type="Proteomes" id="UP000289465"/>
    </source>
</evidence>
<organism evidence="1 2">
    <name type="scientific">Achromobacter veterisilvae</name>
    <dbReference type="NCBI Taxonomy" id="2069367"/>
    <lineage>
        <taxon>Bacteria</taxon>
        <taxon>Pseudomonadati</taxon>
        <taxon>Pseudomonadota</taxon>
        <taxon>Betaproteobacteria</taxon>
        <taxon>Burkholderiales</taxon>
        <taxon>Alcaligenaceae</taxon>
        <taxon>Achromobacter</taxon>
    </lineage>
</organism>
<evidence type="ECO:0000313" key="1">
    <source>
        <dbReference type="EMBL" id="SSW73462.1"/>
    </source>
</evidence>
<accession>A0A446D003</accession>
<sequence>MSSRIFSPPGSSASRLDGLLAAASWPIDPGRELRALVDAGCDSLPLPGSGGTLDRWRAFARVGAADLALAKVFEGHTDALAILAELGASPLAPRGSRWGVWCAEPPRNRVAIAIRPGGGVTLHGVKAWCSGAACLTHALVSGWDGEGRPCLAAVSLRQAGVTLVDAGWKAAGMGAAATVNVRFDRTPAIAVGAPNAYVDRPGFLHGGAGVAACWFGGVTRIAQRLRAGAPSDPHRLAHLGAVDIAVAQARAMLRDAADAIDARPADRCALATARARLATEAAAEEVLRRAGRALGAGPLCHEAAFAQAVADLPLFIRQSHAERDQAAHGAIVAGLAEPPWAL</sequence>
<name>A0A446D003_9BURK</name>
<dbReference type="SUPFAM" id="SSF56645">
    <property type="entry name" value="Acyl-CoA dehydrogenase NM domain-like"/>
    <property type="match status" value="1"/>
</dbReference>
<dbReference type="AlphaFoldDB" id="A0A446D003"/>
<evidence type="ECO:0008006" key="3">
    <source>
        <dbReference type="Google" id="ProtNLM"/>
    </source>
</evidence>
<protein>
    <recommendedName>
        <fullName evidence="3">Acyl-CoA dehydrogenase</fullName>
    </recommendedName>
</protein>
<dbReference type="Gene3D" id="2.40.110.10">
    <property type="entry name" value="Butyryl-CoA Dehydrogenase, subunit A, domain 2"/>
    <property type="match status" value="1"/>
</dbReference>
<dbReference type="GO" id="GO:0016627">
    <property type="term" value="F:oxidoreductase activity, acting on the CH-CH group of donors"/>
    <property type="evidence" value="ECO:0007669"/>
    <property type="project" value="InterPro"/>
</dbReference>
<dbReference type="RefSeq" id="WP_129246299.1">
    <property type="nucleotide sequence ID" value="NZ_UFQC01000052.1"/>
</dbReference>
<dbReference type="InterPro" id="IPR046373">
    <property type="entry name" value="Acyl-CoA_Oxase/DH_mid-dom_sf"/>
</dbReference>
<dbReference type="EMBL" id="UFQC01000052">
    <property type="protein sequence ID" value="SSW73462.1"/>
    <property type="molecule type" value="Genomic_DNA"/>
</dbReference>
<proteinExistence type="predicted"/>
<reference evidence="1 2" key="1">
    <citation type="submission" date="2018-07" db="EMBL/GenBank/DDBJ databases">
        <authorList>
            <person name="Peeters C."/>
        </authorList>
    </citation>
    <scope>NUCLEOTIDE SEQUENCE [LARGE SCALE GENOMIC DNA]</scope>
    <source>
        <strain evidence="1 2">LMG 30378</strain>
    </source>
</reference>
<dbReference type="Proteomes" id="UP000289465">
    <property type="component" value="Unassembled WGS sequence"/>
</dbReference>
<dbReference type="InterPro" id="IPR009100">
    <property type="entry name" value="AcylCoA_DH/oxidase_NM_dom_sf"/>
</dbReference>